<comment type="caution">
    <text evidence="7">The sequence shown here is derived from an EMBL/GenBank/DDBJ whole genome shotgun (WGS) entry which is preliminary data.</text>
</comment>
<dbReference type="InterPro" id="IPR000276">
    <property type="entry name" value="GPCR_Rhodpsn"/>
</dbReference>
<name>A0AAD4MTT2_9BILA</name>
<keyword evidence="3 5" id="KW-1133">Transmembrane helix</keyword>
<dbReference type="InterPro" id="IPR053071">
    <property type="entry name" value="GPCR1-related_rcpt"/>
</dbReference>
<evidence type="ECO:0000313" key="7">
    <source>
        <dbReference type="EMBL" id="KAI1703596.1"/>
    </source>
</evidence>
<proteinExistence type="predicted"/>
<feature type="transmembrane region" description="Helical" evidence="5">
    <location>
        <begin position="306"/>
        <end position="331"/>
    </location>
</feature>
<keyword evidence="8" id="KW-1185">Reference proteome</keyword>
<reference evidence="7" key="1">
    <citation type="submission" date="2022-01" db="EMBL/GenBank/DDBJ databases">
        <title>Genome Sequence Resource for Two Populations of Ditylenchus destructor, the Migratory Endoparasitic Phytonematode.</title>
        <authorList>
            <person name="Zhang H."/>
            <person name="Lin R."/>
            <person name="Xie B."/>
        </authorList>
    </citation>
    <scope>NUCLEOTIDE SEQUENCE</scope>
    <source>
        <strain evidence="7">BazhouSP</strain>
    </source>
</reference>
<comment type="subcellular location">
    <subcellularLocation>
        <location evidence="1">Membrane</location>
    </subcellularLocation>
</comment>
<feature type="transmembrane region" description="Helical" evidence="5">
    <location>
        <begin position="109"/>
        <end position="134"/>
    </location>
</feature>
<dbReference type="GO" id="GO:0004930">
    <property type="term" value="F:G protein-coupled receptor activity"/>
    <property type="evidence" value="ECO:0007669"/>
    <property type="project" value="InterPro"/>
</dbReference>
<evidence type="ECO:0000256" key="1">
    <source>
        <dbReference type="ARBA" id="ARBA00004370"/>
    </source>
</evidence>
<evidence type="ECO:0000313" key="8">
    <source>
        <dbReference type="Proteomes" id="UP001201812"/>
    </source>
</evidence>
<dbReference type="PRINTS" id="PR00237">
    <property type="entry name" value="GPCRRHODOPSN"/>
</dbReference>
<dbReference type="Proteomes" id="UP001201812">
    <property type="component" value="Unassembled WGS sequence"/>
</dbReference>
<keyword evidence="4 5" id="KW-0472">Membrane</keyword>
<evidence type="ECO:0000256" key="5">
    <source>
        <dbReference type="SAM" id="Phobius"/>
    </source>
</evidence>
<dbReference type="InterPro" id="IPR017452">
    <property type="entry name" value="GPCR_Rhodpsn_7TM"/>
</dbReference>
<accession>A0AAD4MTT2</accession>
<organism evidence="7 8">
    <name type="scientific">Ditylenchus destructor</name>
    <dbReference type="NCBI Taxonomy" id="166010"/>
    <lineage>
        <taxon>Eukaryota</taxon>
        <taxon>Metazoa</taxon>
        <taxon>Ecdysozoa</taxon>
        <taxon>Nematoda</taxon>
        <taxon>Chromadorea</taxon>
        <taxon>Rhabditida</taxon>
        <taxon>Tylenchina</taxon>
        <taxon>Tylenchomorpha</taxon>
        <taxon>Sphaerularioidea</taxon>
        <taxon>Anguinidae</taxon>
        <taxon>Anguininae</taxon>
        <taxon>Ditylenchus</taxon>
    </lineage>
</organism>
<feature type="domain" description="G-protein coupled receptors family 1 profile" evidence="6">
    <location>
        <begin position="46"/>
        <end position="368"/>
    </location>
</feature>
<dbReference type="Pfam" id="PF00001">
    <property type="entry name" value="7tm_1"/>
    <property type="match status" value="1"/>
</dbReference>
<evidence type="ECO:0000256" key="3">
    <source>
        <dbReference type="ARBA" id="ARBA00022989"/>
    </source>
</evidence>
<dbReference type="PANTHER" id="PTHR47023">
    <property type="entry name" value="SEX PEPTIDE RECEPTOR"/>
    <property type="match status" value="1"/>
</dbReference>
<feature type="transmembrane region" description="Helical" evidence="5">
    <location>
        <begin position="155"/>
        <end position="171"/>
    </location>
</feature>
<sequence length="501" mass="56838">MIPECLNTSGRGNCREIIIDSQVPLTFALPLYGYVMPAIVAITIATNSFIVLALSHRYLRTPTNYVLLAMAVTELLTGLSCLPWLLYYYTFNGYQTDHSQGLPSFWCVIFPYCASILPSIFHTAAIWLTVYLAVQRYIYICVPKMVQNHCTISRSKQVIVTIVIAAVWIYAPELFATYNQSVELHIVPLNHTKRVCLRMRTAFIELVGNNFYYYSIYGLHTVFAHTLPCILLVIFTWKLISAIRVADKRHACLIANKAQPPRKYTLETPSIPSEYNSENHFVNMGKRRSSASESKRVQGLKQNTRMLIVVILLFLVTEIPAAMIFSIHVSAVAFRISFIQRHYEILNKLLIVRNVLIVVTYPFRFAIYCGMSQQFREVVRKMLTQKAIFPCSQRPIHELMRPTKNGHYACRASLISGGNCNQVTTVLNDTVTPSTQLSAMEEKSRHIDGWDSGNHYQADGEVPVEHKRSIKDSLMQSVQIGQAPAAAMEIREQTSEASDHI</sequence>
<dbReference type="GO" id="GO:0016020">
    <property type="term" value="C:membrane"/>
    <property type="evidence" value="ECO:0007669"/>
    <property type="project" value="UniProtKB-SubCell"/>
</dbReference>
<dbReference type="AlphaFoldDB" id="A0AAD4MTT2"/>
<feature type="transmembrane region" description="Helical" evidence="5">
    <location>
        <begin position="66"/>
        <end position="89"/>
    </location>
</feature>
<feature type="transmembrane region" description="Helical" evidence="5">
    <location>
        <begin position="216"/>
        <end position="240"/>
    </location>
</feature>
<gene>
    <name evidence="7" type="ORF">DdX_14833</name>
</gene>
<dbReference type="CDD" id="cd14978">
    <property type="entry name" value="7tmA_FMRFamide_R-like"/>
    <property type="match status" value="1"/>
</dbReference>
<dbReference type="PANTHER" id="PTHR47023:SF1">
    <property type="entry name" value="SEX PEPTIDE RECEPTOR"/>
    <property type="match status" value="1"/>
</dbReference>
<dbReference type="EMBL" id="JAKKPZ010000080">
    <property type="protein sequence ID" value="KAI1703596.1"/>
    <property type="molecule type" value="Genomic_DNA"/>
</dbReference>
<keyword evidence="2 5" id="KW-0812">Transmembrane</keyword>
<evidence type="ECO:0000256" key="2">
    <source>
        <dbReference type="ARBA" id="ARBA00022692"/>
    </source>
</evidence>
<feature type="transmembrane region" description="Helical" evidence="5">
    <location>
        <begin position="31"/>
        <end position="54"/>
    </location>
</feature>
<evidence type="ECO:0000256" key="4">
    <source>
        <dbReference type="ARBA" id="ARBA00023136"/>
    </source>
</evidence>
<dbReference type="SUPFAM" id="SSF81321">
    <property type="entry name" value="Family A G protein-coupled receptor-like"/>
    <property type="match status" value="1"/>
</dbReference>
<dbReference type="Gene3D" id="1.20.1070.10">
    <property type="entry name" value="Rhodopsin 7-helix transmembrane proteins"/>
    <property type="match status" value="1"/>
</dbReference>
<protein>
    <submittedName>
        <fullName evidence="7">Serpentine type 7TM GPCR chemoreceptor srw domain-containing protein</fullName>
    </submittedName>
</protein>
<feature type="transmembrane region" description="Helical" evidence="5">
    <location>
        <begin position="351"/>
        <end position="371"/>
    </location>
</feature>
<evidence type="ECO:0000259" key="6">
    <source>
        <dbReference type="PROSITE" id="PS50262"/>
    </source>
</evidence>
<dbReference type="PROSITE" id="PS50262">
    <property type="entry name" value="G_PROTEIN_RECEP_F1_2"/>
    <property type="match status" value="1"/>
</dbReference>